<dbReference type="KEGG" id="mrob:HH214_20570"/>
<protein>
    <submittedName>
        <fullName evidence="5">Tetratricopeptide repeat protein</fullName>
    </submittedName>
</protein>
<dbReference type="AlphaFoldDB" id="A0A7L5E644"/>
<keyword evidence="6" id="KW-1185">Reference proteome</keyword>
<reference evidence="5 6" key="1">
    <citation type="submission" date="2020-04" db="EMBL/GenBank/DDBJ databases">
        <title>Genome sequencing of novel species.</title>
        <authorList>
            <person name="Heo J."/>
            <person name="Kim S.-J."/>
            <person name="Kim J.-S."/>
            <person name="Hong S.-B."/>
            <person name="Kwon S.-W."/>
        </authorList>
    </citation>
    <scope>NUCLEOTIDE SEQUENCE [LARGE SCALE GENOMIC DNA]</scope>
    <source>
        <strain evidence="5 6">F39-2</strain>
    </source>
</reference>
<evidence type="ECO:0000256" key="4">
    <source>
        <dbReference type="SAM" id="SignalP"/>
    </source>
</evidence>
<proteinExistence type="predicted"/>
<evidence type="ECO:0000313" key="5">
    <source>
        <dbReference type="EMBL" id="QJD98098.1"/>
    </source>
</evidence>
<dbReference type="SUPFAM" id="SSF48452">
    <property type="entry name" value="TPR-like"/>
    <property type="match status" value="1"/>
</dbReference>
<feature type="chain" id="PRO_5029550832" evidence="4">
    <location>
        <begin position="23"/>
        <end position="372"/>
    </location>
</feature>
<dbReference type="SMART" id="SM00028">
    <property type="entry name" value="TPR"/>
    <property type="match status" value="4"/>
</dbReference>
<dbReference type="InterPro" id="IPR019734">
    <property type="entry name" value="TPR_rpt"/>
</dbReference>
<feature type="repeat" description="TPR" evidence="3">
    <location>
        <begin position="126"/>
        <end position="159"/>
    </location>
</feature>
<dbReference type="Proteomes" id="UP000503278">
    <property type="component" value="Chromosome"/>
</dbReference>
<keyword evidence="4" id="KW-0732">Signal</keyword>
<keyword evidence="1" id="KW-0677">Repeat</keyword>
<dbReference type="Gene3D" id="1.25.40.10">
    <property type="entry name" value="Tetratricopeptide repeat domain"/>
    <property type="match status" value="2"/>
</dbReference>
<name>A0A7L5E644_9SPHI</name>
<dbReference type="PROSITE" id="PS50005">
    <property type="entry name" value="TPR"/>
    <property type="match status" value="1"/>
</dbReference>
<keyword evidence="2 3" id="KW-0802">TPR repeat</keyword>
<dbReference type="InterPro" id="IPR011990">
    <property type="entry name" value="TPR-like_helical_dom_sf"/>
</dbReference>
<evidence type="ECO:0000256" key="3">
    <source>
        <dbReference type="PROSITE-ProRule" id="PRU00339"/>
    </source>
</evidence>
<dbReference type="RefSeq" id="WP_169610840.1">
    <property type="nucleotide sequence ID" value="NZ_CP051682.1"/>
</dbReference>
<dbReference type="Pfam" id="PF13432">
    <property type="entry name" value="TPR_16"/>
    <property type="match status" value="2"/>
</dbReference>
<evidence type="ECO:0000256" key="1">
    <source>
        <dbReference type="ARBA" id="ARBA00022737"/>
    </source>
</evidence>
<dbReference type="InterPro" id="IPR051012">
    <property type="entry name" value="CellSynth/LPSAsmb/PSIAsmb"/>
</dbReference>
<dbReference type="EMBL" id="CP051682">
    <property type="protein sequence ID" value="QJD98098.1"/>
    <property type="molecule type" value="Genomic_DNA"/>
</dbReference>
<organism evidence="5 6">
    <name type="scientific">Mucilaginibacter robiniae</name>
    <dbReference type="NCBI Taxonomy" id="2728022"/>
    <lineage>
        <taxon>Bacteria</taxon>
        <taxon>Pseudomonadati</taxon>
        <taxon>Bacteroidota</taxon>
        <taxon>Sphingobacteriia</taxon>
        <taxon>Sphingobacteriales</taxon>
        <taxon>Sphingobacteriaceae</taxon>
        <taxon>Mucilaginibacter</taxon>
    </lineage>
</organism>
<evidence type="ECO:0000313" key="6">
    <source>
        <dbReference type="Proteomes" id="UP000503278"/>
    </source>
</evidence>
<gene>
    <name evidence="5" type="ORF">HH214_20570</name>
</gene>
<sequence length="372" mass="42494">MMSRKIILSVLLVMFTAPLAFSQTEALKVVVNNLAYYRQKSELKYLSNAKKSVDSLIKTRSDSNNMAKNVYKAIVYSSIAYLDSTNKLNQPANFFDQTVELVNKLRSRSTIYKYQTEIDYAKRCLANVYIRHGFEQLKQRDFGNAVQSFHDAQTYAPNFGQLNSYIAYANTKNGNYQDAVKYYNGLLTTDSVKTEYVSAAVNIYKLMGDTAKALQTVQKGLKYLPNDKGLLMEEATIYNNQRDYKGLESILSKLLEQNSNNPDVVFLAANCYDHLEDYDRAESLYLRAVDLNNVKYAAVFNLGVLYLKETTLKQYQDNADKNMSRAAQWLQRASEMVPRNATTLQLLQLIYAKTGNTVQLNKISNKLQQLNY</sequence>
<dbReference type="PANTHER" id="PTHR45586">
    <property type="entry name" value="TPR REPEAT-CONTAINING PROTEIN PA4667"/>
    <property type="match status" value="1"/>
</dbReference>
<evidence type="ECO:0000256" key="2">
    <source>
        <dbReference type="ARBA" id="ARBA00022803"/>
    </source>
</evidence>
<accession>A0A7L5E644</accession>
<dbReference type="PANTHER" id="PTHR45586:SF1">
    <property type="entry name" value="LIPOPOLYSACCHARIDE ASSEMBLY PROTEIN B"/>
    <property type="match status" value="1"/>
</dbReference>
<feature type="signal peptide" evidence="4">
    <location>
        <begin position="1"/>
        <end position="22"/>
    </location>
</feature>